<keyword evidence="3" id="KW-1003">Cell membrane</keyword>
<dbReference type="SUPFAM" id="SSF52058">
    <property type="entry name" value="L domain-like"/>
    <property type="match status" value="3"/>
</dbReference>
<dbReference type="PRINTS" id="PR00019">
    <property type="entry name" value="LEURICHRPT"/>
</dbReference>
<dbReference type="Pfam" id="PF00560">
    <property type="entry name" value="LRR_1"/>
    <property type="match status" value="6"/>
</dbReference>
<dbReference type="InterPro" id="IPR046956">
    <property type="entry name" value="RLP23-like"/>
</dbReference>
<comment type="similarity">
    <text evidence="2">Belongs to the RLP family.</text>
</comment>
<evidence type="ECO:0000313" key="17">
    <source>
        <dbReference type="Proteomes" id="UP001293593"/>
    </source>
</evidence>
<dbReference type="InterPro" id="IPR003591">
    <property type="entry name" value="Leu-rich_rpt_typical-subtyp"/>
</dbReference>
<feature type="chain" id="PRO_5042044076" evidence="13">
    <location>
        <begin position="26"/>
        <end position="1137"/>
    </location>
</feature>
<evidence type="ECO:0000256" key="3">
    <source>
        <dbReference type="ARBA" id="ARBA00022475"/>
    </source>
</evidence>
<dbReference type="SMART" id="SM00369">
    <property type="entry name" value="LRR_TYP"/>
    <property type="match status" value="9"/>
</dbReference>
<feature type="transmembrane region" description="Helical" evidence="12">
    <location>
        <begin position="1075"/>
        <end position="1101"/>
    </location>
</feature>
<evidence type="ECO:0000256" key="9">
    <source>
        <dbReference type="ARBA" id="ARBA00023136"/>
    </source>
</evidence>
<evidence type="ECO:0000256" key="6">
    <source>
        <dbReference type="ARBA" id="ARBA00022729"/>
    </source>
</evidence>
<dbReference type="InterPro" id="IPR001611">
    <property type="entry name" value="Leu-rich_rpt"/>
</dbReference>
<dbReference type="Pfam" id="PF08263">
    <property type="entry name" value="LRRNT_2"/>
    <property type="match status" value="1"/>
</dbReference>
<evidence type="ECO:0000256" key="7">
    <source>
        <dbReference type="ARBA" id="ARBA00022737"/>
    </source>
</evidence>
<evidence type="ECO:0000256" key="8">
    <source>
        <dbReference type="ARBA" id="ARBA00022989"/>
    </source>
</evidence>
<feature type="domain" description="Disease resistance R13L4/SHOC-2-like LRR" evidence="15">
    <location>
        <begin position="474"/>
        <end position="691"/>
    </location>
</feature>
<comment type="subcellular location">
    <subcellularLocation>
        <location evidence="1">Cell membrane</location>
        <topology evidence="1">Single-pass type I membrane protein</topology>
    </subcellularLocation>
</comment>
<evidence type="ECO:0000256" key="13">
    <source>
        <dbReference type="SAM" id="SignalP"/>
    </source>
</evidence>
<keyword evidence="10" id="KW-0675">Receptor</keyword>
<evidence type="ECO:0000259" key="15">
    <source>
        <dbReference type="Pfam" id="PF23598"/>
    </source>
</evidence>
<keyword evidence="7" id="KW-0677">Repeat</keyword>
<dbReference type="PANTHER" id="PTHR48063:SF98">
    <property type="entry name" value="LRR RECEPTOR-LIKE SERINE_THREONINE-PROTEIN KINASE FLS2"/>
    <property type="match status" value="1"/>
</dbReference>
<keyword evidence="4" id="KW-0433">Leucine-rich repeat</keyword>
<dbReference type="InterPro" id="IPR013210">
    <property type="entry name" value="LRR_N_plant-typ"/>
</dbReference>
<protein>
    <submittedName>
        <fullName evidence="16">Uncharacterized protein</fullName>
    </submittedName>
</protein>
<evidence type="ECO:0000256" key="4">
    <source>
        <dbReference type="ARBA" id="ARBA00022614"/>
    </source>
</evidence>
<gene>
    <name evidence="16" type="ORF">QN277_016415</name>
</gene>
<sequence length="1137" mass="127509">MVIRMFSHTFNIYLLIVALSVFTCAGNSNLKSCVETDKQALLKLKVEFTDDFGILSSWKHEVDCCEWNGISCNRLTGHVTKIQVSHNDSIYLEGKIDSSLCDLQHLTHLNLSFNGFGGSKIPKCIGSLNQLRELNLSDAGLGGTIPHELRNLCNLQTLDLGHNYGLIVNDLEWLSNISSLRHLDLSLVNLSQALDWQTSLSRKAPQLRKLILSDTDLVGIIPYQLGNLSNLETLNLSANYNLIVNDLKWISQLPSLRNLDLSGVNLSQAFDWQSSLSKKAPQLRKLILSYAHLVGIIPHQLGNLSNLETLDLSENYNLIVNDLKWISQLSSLRRLDLSWVNLSQALDWHSSLSKMSSLVELSLDGCALPQVNPKSFLHSNYSTSLTSLSLPDNDLDTSILYWVSNISKTLVEIDLSENPFQHIPAGAFSNMNSLKSLDLAATSLQHIASDAFTNTTSLESLYLLKNNLESDIGKAISNLRRLRELDLSSNNLSGQLSDWIPQLHFAQHSLERLDLSSNPFQSGPFPDFSKFSYLESLVLINSSLNEPIPQSLGYLAHLSELDINHNNFSGPFPKLHQLPSLEELYMDNNKFNGVVNEGHMSTLSNLRYLDVSYNFLSFNFSPKWVPPFQLLAFFARSCNFSIGFPMWLKHQGELIELDISGGSISSPIPEWMCLLPSLSYLNISHNKIHGELPRSLPKSRRLFDLSSNNLSDPIPQFSPTVIVLILSNNRFSGSISSLCATLQSKLRHLDMSSNLLTGKLPHCWRQFISFEVLILANNNFSGEIPSSIGNLKGILTIHLNNNNFSGKIPSLMNSPSLKFIDVGQNNLYGKLPTWIGHYLPNLIVLRLQGNKFHGNIPTSLCKLSLLQILDLSQNNINGTIPHCFNNLRALSNLTFPRYTIYYYILGTNYWEAVFIENAMLNWKGEDVKYDKNLGLMTAIDLSGNHLIGEIPNSLTSLVALASLNLSRNNLTGFIPKNMGKMKMLESLDLSSNSLSGEIPMSFSNLNFLSFLNLSFNNLSGEIPQTTQLQTFEASIYIGNHGLCGQPLTKGCSKNDDFDQNHKTSPRIDAEEGDELIIFGFCISMILGFFVGFWVVCGTLILKSSWRAAYFQFFTNMYDWIYVCLEIFKARMKRRFQN</sequence>
<dbReference type="AlphaFoldDB" id="A0AAE1TBH4"/>
<dbReference type="InterPro" id="IPR032675">
    <property type="entry name" value="LRR_dom_sf"/>
</dbReference>
<keyword evidence="6 13" id="KW-0732">Signal</keyword>
<evidence type="ECO:0000256" key="5">
    <source>
        <dbReference type="ARBA" id="ARBA00022692"/>
    </source>
</evidence>
<evidence type="ECO:0000259" key="14">
    <source>
        <dbReference type="Pfam" id="PF08263"/>
    </source>
</evidence>
<evidence type="ECO:0000256" key="1">
    <source>
        <dbReference type="ARBA" id="ARBA00004251"/>
    </source>
</evidence>
<feature type="signal peptide" evidence="13">
    <location>
        <begin position="1"/>
        <end position="25"/>
    </location>
</feature>
<dbReference type="Pfam" id="PF13855">
    <property type="entry name" value="LRR_8"/>
    <property type="match status" value="4"/>
</dbReference>
<dbReference type="GO" id="GO:0009791">
    <property type="term" value="P:post-embryonic development"/>
    <property type="evidence" value="ECO:0007669"/>
    <property type="project" value="UniProtKB-ARBA"/>
</dbReference>
<evidence type="ECO:0000313" key="16">
    <source>
        <dbReference type="EMBL" id="KAK4278586.1"/>
    </source>
</evidence>
<reference evidence="16" key="1">
    <citation type="submission" date="2023-10" db="EMBL/GenBank/DDBJ databases">
        <title>Chromosome-level genome of the transformable northern wattle, Acacia crassicarpa.</title>
        <authorList>
            <person name="Massaro I."/>
            <person name="Sinha N.R."/>
            <person name="Poethig S."/>
            <person name="Leichty A.R."/>
        </authorList>
    </citation>
    <scope>NUCLEOTIDE SEQUENCE</scope>
    <source>
        <strain evidence="16">Acra3RX</strain>
        <tissue evidence="16">Leaf</tissue>
    </source>
</reference>
<keyword evidence="8 12" id="KW-1133">Transmembrane helix</keyword>
<keyword evidence="9 12" id="KW-0472">Membrane</keyword>
<dbReference type="Proteomes" id="UP001293593">
    <property type="component" value="Unassembled WGS sequence"/>
</dbReference>
<proteinExistence type="inferred from homology"/>
<evidence type="ECO:0000256" key="12">
    <source>
        <dbReference type="SAM" id="Phobius"/>
    </source>
</evidence>
<feature type="domain" description="Leucine-rich repeat-containing N-terminal plant-type" evidence="14">
    <location>
        <begin position="35"/>
        <end position="73"/>
    </location>
</feature>
<dbReference type="InterPro" id="IPR055414">
    <property type="entry name" value="LRR_R13L4/SHOC2-like"/>
</dbReference>
<evidence type="ECO:0000256" key="2">
    <source>
        <dbReference type="ARBA" id="ARBA00009592"/>
    </source>
</evidence>
<dbReference type="EMBL" id="JAWXYG010000003">
    <property type="protein sequence ID" value="KAK4278586.1"/>
    <property type="molecule type" value="Genomic_DNA"/>
</dbReference>
<comment type="caution">
    <text evidence="16">The sequence shown here is derived from an EMBL/GenBank/DDBJ whole genome shotgun (WGS) entry which is preliminary data.</text>
</comment>
<evidence type="ECO:0000256" key="10">
    <source>
        <dbReference type="ARBA" id="ARBA00023170"/>
    </source>
</evidence>
<keyword evidence="11" id="KW-0325">Glycoprotein</keyword>
<dbReference type="Gene3D" id="3.80.10.10">
    <property type="entry name" value="Ribonuclease Inhibitor"/>
    <property type="match status" value="5"/>
</dbReference>
<name>A0AAE1TBH4_9FABA</name>
<dbReference type="Pfam" id="PF13516">
    <property type="entry name" value="LRR_6"/>
    <property type="match status" value="1"/>
</dbReference>
<keyword evidence="5 12" id="KW-0812">Transmembrane</keyword>
<accession>A0AAE1TBH4</accession>
<dbReference type="Pfam" id="PF23598">
    <property type="entry name" value="LRR_14"/>
    <property type="match status" value="1"/>
</dbReference>
<keyword evidence="17" id="KW-1185">Reference proteome</keyword>
<evidence type="ECO:0000256" key="11">
    <source>
        <dbReference type="ARBA" id="ARBA00023180"/>
    </source>
</evidence>
<dbReference type="PANTHER" id="PTHR48063">
    <property type="entry name" value="LRR RECEPTOR-LIKE KINASE"/>
    <property type="match status" value="1"/>
</dbReference>
<dbReference type="GO" id="GO:0005886">
    <property type="term" value="C:plasma membrane"/>
    <property type="evidence" value="ECO:0007669"/>
    <property type="project" value="UniProtKB-SubCell"/>
</dbReference>
<organism evidence="16 17">
    <name type="scientific">Acacia crassicarpa</name>
    <name type="common">northern wattle</name>
    <dbReference type="NCBI Taxonomy" id="499986"/>
    <lineage>
        <taxon>Eukaryota</taxon>
        <taxon>Viridiplantae</taxon>
        <taxon>Streptophyta</taxon>
        <taxon>Embryophyta</taxon>
        <taxon>Tracheophyta</taxon>
        <taxon>Spermatophyta</taxon>
        <taxon>Magnoliopsida</taxon>
        <taxon>eudicotyledons</taxon>
        <taxon>Gunneridae</taxon>
        <taxon>Pentapetalae</taxon>
        <taxon>rosids</taxon>
        <taxon>fabids</taxon>
        <taxon>Fabales</taxon>
        <taxon>Fabaceae</taxon>
        <taxon>Caesalpinioideae</taxon>
        <taxon>mimosoid clade</taxon>
        <taxon>Acacieae</taxon>
        <taxon>Acacia</taxon>
    </lineage>
</organism>
<dbReference type="FunFam" id="3.80.10.10:FF:000233">
    <property type="entry name" value="Leucine-rich repeat receptor-like protein kinase TDR"/>
    <property type="match status" value="1"/>
</dbReference>